<sequence>MDIPGRFIIEEVLTSIDDADILVADISRLNFNVTYEIGYAIGKKKRILLIKNKAIRQEGTRIDDIGIFDTIGYREYSSSTELIDFLINTNDLRSIPYSDIRNSKAPLYLLETKFKTDIDNTIISRIKKSRFYFRSFDPEETPRLSAAEAISQVAESYGIVVHFISPDLVDAPLNNLRAAFIAGLTDGMERKGLFIQSGEGPVPIDYRDFVTYCRHPDQFKEAIAEFVEIVTEELQEVLPIVSRNNETLLQALDLGASSAENEITSLVEYYVEIDAFNRALRKEVRLVTGRKGSGKTAIFYRLRDTVRANKANVVLDLKPEGYQLLKFKNAVVNLMSLGTVEHTITAFWEYLLWLEICYKLIEKDKEIHKRDHRLFEPYQRLLAAYKTDAYSSEGDFAERLRVLLRDIRGEIDTRFADQTNIELSRPQITELVYRHDFSRLKTLIEDYLEFKGEVWLLFDNIDKGWPSQGVTAEDLVIVRALLEATRKIERELQKKSLDAHTVIFLRNDVYEILVDSTADRGKETRVNVDWTDPDLLREMIRRRLVRAFPEAKEADFKDIWRKICDPIIDGEESSQYLIDRSLMRPRSLIELLGHCRGYAVNLGHERILKDDVLPPKGLSAFSNDLVTELGLEIRDVFPEAKDVLYAFIGAPSRMDRQCLVRILEEAGFIPANIENVIDILFWFGFLGFIWTDSEPRFIYSFNYSMQVLRGSHKKLVDSGITYVINPAFISALGVQQNTSMLI</sequence>
<dbReference type="NCBIfam" id="NF047389">
    <property type="entry name" value="ATPase_Sll1717"/>
    <property type="match status" value="1"/>
</dbReference>
<reference evidence="1" key="1">
    <citation type="submission" date="2016-10" db="EMBL/GenBank/DDBJ databases">
        <title>Sequence of Gallionella enrichment culture.</title>
        <authorList>
            <person name="Poehlein A."/>
            <person name="Muehling M."/>
            <person name="Daniel R."/>
        </authorList>
    </citation>
    <scope>NUCLEOTIDE SEQUENCE</scope>
</reference>
<gene>
    <name evidence="1" type="ORF">GALL_14810</name>
</gene>
<protein>
    <submittedName>
        <fullName evidence="1">Uncharacterized protein</fullName>
    </submittedName>
</protein>
<accession>A0A1J5TBA2</accession>
<dbReference type="EMBL" id="MLJW01000003">
    <property type="protein sequence ID" value="OIR18154.1"/>
    <property type="molecule type" value="Genomic_DNA"/>
</dbReference>
<proteinExistence type="predicted"/>
<organism evidence="1">
    <name type="scientific">mine drainage metagenome</name>
    <dbReference type="NCBI Taxonomy" id="410659"/>
    <lineage>
        <taxon>unclassified sequences</taxon>
        <taxon>metagenomes</taxon>
        <taxon>ecological metagenomes</taxon>
    </lineage>
</organism>
<name>A0A1J5TBA2_9ZZZZ</name>
<dbReference type="AlphaFoldDB" id="A0A1J5TBA2"/>
<comment type="caution">
    <text evidence="1">The sequence shown here is derived from an EMBL/GenBank/DDBJ whole genome shotgun (WGS) entry which is preliminary data.</text>
</comment>
<evidence type="ECO:0000313" key="1">
    <source>
        <dbReference type="EMBL" id="OIR18154.1"/>
    </source>
</evidence>
<dbReference type="InterPro" id="IPR059206">
    <property type="entry name" value="Sll1717-like"/>
</dbReference>
<dbReference type="SUPFAM" id="SSF52540">
    <property type="entry name" value="P-loop containing nucleoside triphosphate hydrolases"/>
    <property type="match status" value="1"/>
</dbReference>
<dbReference type="InterPro" id="IPR027417">
    <property type="entry name" value="P-loop_NTPase"/>
</dbReference>
<dbReference type="Gene3D" id="3.40.50.450">
    <property type="match status" value="1"/>
</dbReference>